<dbReference type="InterPro" id="IPR050099">
    <property type="entry name" value="SIS_GmhA/DiaA_subfam"/>
</dbReference>
<sequence>MQEQVKALFTESIQAQIAAGEVLPSVLETASLSIAQTLINGRKLLCCGAASCHMLSDHFAALLVNHFETERPCLPAVSLSSHALNLSPAGSSQPSRDIFARQIKALGEQGDLLLAIAINGNEKNVVSAVEAALTKDMTVIVLVGDDGGELAGLLSASDVEIRVPAKRPSRILESHLVNIHCLTELVDMTLFPQEES</sequence>
<dbReference type="GO" id="GO:1901135">
    <property type="term" value="P:carbohydrate derivative metabolic process"/>
    <property type="evidence" value="ECO:0007669"/>
    <property type="project" value="InterPro"/>
</dbReference>
<dbReference type="InterPro" id="IPR001347">
    <property type="entry name" value="SIS_dom"/>
</dbReference>
<protein>
    <submittedName>
        <fullName evidence="2">DnaA initiator-associating protein DiaA</fullName>
    </submittedName>
    <submittedName>
        <fullName evidence="3">SIS domain-containing protein</fullName>
    </submittedName>
</protein>
<dbReference type="EMBL" id="JXXZ01000010">
    <property type="protein sequence ID" value="KJY98763.1"/>
    <property type="molecule type" value="Genomic_DNA"/>
</dbReference>
<evidence type="ECO:0000313" key="5">
    <source>
        <dbReference type="Proteomes" id="UP000305874"/>
    </source>
</evidence>
<dbReference type="PATRIC" id="fig|151081.8.peg.3410"/>
<evidence type="ECO:0000259" key="1">
    <source>
        <dbReference type="PROSITE" id="PS51464"/>
    </source>
</evidence>
<comment type="caution">
    <text evidence="2">The sequence shown here is derived from an EMBL/GenBank/DDBJ whole genome shotgun (WGS) entry which is preliminary data.</text>
</comment>
<dbReference type="SUPFAM" id="SSF53697">
    <property type="entry name" value="SIS domain"/>
    <property type="match status" value="1"/>
</dbReference>
<dbReference type="Gene3D" id="3.40.50.10490">
    <property type="entry name" value="Glucose-6-phosphate isomerase like protein, domain 1"/>
    <property type="match status" value="1"/>
</dbReference>
<dbReference type="GeneID" id="58229549"/>
<gene>
    <name evidence="3" type="ORF">CWC05_18735</name>
    <name evidence="2" type="ORF">TW72_13700</name>
</gene>
<keyword evidence="4" id="KW-1185">Reference proteome</keyword>
<feature type="domain" description="SIS" evidence="1">
    <location>
        <begin position="34"/>
        <end position="196"/>
    </location>
</feature>
<dbReference type="Proteomes" id="UP000033664">
    <property type="component" value="Unassembled WGS sequence"/>
</dbReference>
<dbReference type="AlphaFoldDB" id="A0A0F4PI52"/>
<dbReference type="InterPro" id="IPR046348">
    <property type="entry name" value="SIS_dom_sf"/>
</dbReference>
<dbReference type="GO" id="GO:0097367">
    <property type="term" value="F:carbohydrate derivative binding"/>
    <property type="evidence" value="ECO:0007669"/>
    <property type="project" value="InterPro"/>
</dbReference>
<evidence type="ECO:0000313" key="3">
    <source>
        <dbReference type="EMBL" id="TMP85470.1"/>
    </source>
</evidence>
<dbReference type="PANTHER" id="PTHR30390:SF6">
    <property type="entry name" value="DNAA INITIATOR-ASSOCIATING PROTEIN DIAA"/>
    <property type="match status" value="1"/>
</dbReference>
<reference evidence="3 5" key="2">
    <citation type="submission" date="2017-12" db="EMBL/GenBank/DDBJ databases">
        <authorList>
            <person name="Paulsen S."/>
            <person name="Gram L.K."/>
        </authorList>
    </citation>
    <scope>NUCLEOTIDE SEQUENCE [LARGE SCALE GENOMIC DNA]</scope>
    <source>
        <strain evidence="3 5">S2897</strain>
    </source>
</reference>
<dbReference type="eggNOG" id="COG0279">
    <property type="taxonomic scope" value="Bacteria"/>
</dbReference>
<evidence type="ECO:0000313" key="4">
    <source>
        <dbReference type="Proteomes" id="UP000033664"/>
    </source>
</evidence>
<organism evidence="2 4">
    <name type="scientific">Pseudoalteromonas ruthenica</name>
    <dbReference type="NCBI Taxonomy" id="151081"/>
    <lineage>
        <taxon>Bacteria</taxon>
        <taxon>Pseudomonadati</taxon>
        <taxon>Pseudomonadota</taxon>
        <taxon>Gammaproteobacteria</taxon>
        <taxon>Alteromonadales</taxon>
        <taxon>Pseudoalteromonadaceae</taxon>
        <taxon>Pseudoalteromonas</taxon>
    </lineage>
</organism>
<dbReference type="InterPro" id="IPR035461">
    <property type="entry name" value="GmhA/DiaA"/>
</dbReference>
<dbReference type="Proteomes" id="UP000305874">
    <property type="component" value="Unassembled WGS sequence"/>
</dbReference>
<accession>A0A0F4PI52</accession>
<proteinExistence type="predicted"/>
<reference evidence="2 4" key="1">
    <citation type="journal article" date="2015" name="BMC Genomics">
        <title>Genome mining reveals unlocked bioactive potential of marine Gram-negative bacteria.</title>
        <authorList>
            <person name="Machado H."/>
            <person name="Sonnenschein E.C."/>
            <person name="Melchiorsen J."/>
            <person name="Gram L."/>
        </authorList>
    </citation>
    <scope>NUCLEOTIDE SEQUENCE [LARGE SCALE GENOMIC DNA]</scope>
    <source>
        <strain evidence="2 4">S3137</strain>
    </source>
</reference>
<dbReference type="PANTHER" id="PTHR30390">
    <property type="entry name" value="SEDOHEPTULOSE 7-PHOSPHATE ISOMERASE / DNAA INITIATOR-ASSOCIATING FACTOR FOR REPLICATION INITIATION"/>
    <property type="match status" value="1"/>
</dbReference>
<reference evidence="3" key="4">
    <citation type="submission" date="2019-09" db="EMBL/GenBank/DDBJ databases">
        <title>Co-occurence of chitin degradation, pigmentation and bioactivity in marine Pseudoalteromonas.</title>
        <authorList>
            <person name="Sonnenschein E.C."/>
            <person name="Bech P.K."/>
        </authorList>
    </citation>
    <scope>NUCLEOTIDE SEQUENCE</scope>
    <source>
        <strain evidence="3">S2897</strain>
    </source>
</reference>
<dbReference type="EMBL" id="PNCG01000029">
    <property type="protein sequence ID" value="TMP85470.1"/>
    <property type="molecule type" value="Genomic_DNA"/>
</dbReference>
<evidence type="ECO:0000313" key="2">
    <source>
        <dbReference type="EMBL" id="KJY98763.1"/>
    </source>
</evidence>
<dbReference type="OrthoDB" id="9810929at2"/>
<dbReference type="Pfam" id="PF13580">
    <property type="entry name" value="SIS_2"/>
    <property type="match status" value="1"/>
</dbReference>
<dbReference type="PROSITE" id="PS51464">
    <property type="entry name" value="SIS"/>
    <property type="match status" value="1"/>
</dbReference>
<dbReference type="CDD" id="cd05006">
    <property type="entry name" value="SIS_GmhA"/>
    <property type="match status" value="1"/>
</dbReference>
<dbReference type="RefSeq" id="WP_022946091.1">
    <property type="nucleotide sequence ID" value="NZ_CP023396.1"/>
</dbReference>
<dbReference type="STRING" id="151081.TW72_13700"/>
<name>A0A0F4PI52_9GAMM</name>
<reference evidence="5" key="3">
    <citation type="submission" date="2019-06" db="EMBL/GenBank/DDBJ databases">
        <title>Co-occurence of chitin degradation, pigmentation and bioactivity in marine Pseudoalteromonas.</title>
        <authorList>
            <person name="Sonnenschein E.C."/>
            <person name="Bech P.K."/>
        </authorList>
    </citation>
    <scope>NUCLEOTIDE SEQUENCE [LARGE SCALE GENOMIC DNA]</scope>
    <source>
        <strain evidence="5">S2897</strain>
    </source>
</reference>